<reference evidence="3" key="1">
    <citation type="journal article" date="2019" name="Environ. Microbiol.">
        <title>Fungal ecological strategies reflected in gene transcription - a case study of two litter decomposers.</title>
        <authorList>
            <person name="Barbi F."/>
            <person name="Kohler A."/>
            <person name="Barry K."/>
            <person name="Baskaran P."/>
            <person name="Daum C."/>
            <person name="Fauchery L."/>
            <person name="Ihrmark K."/>
            <person name="Kuo A."/>
            <person name="LaButti K."/>
            <person name="Lipzen A."/>
            <person name="Morin E."/>
            <person name="Grigoriev I.V."/>
            <person name="Henrissat B."/>
            <person name="Lindahl B."/>
            <person name="Martin F."/>
        </authorList>
    </citation>
    <scope>NUCLEOTIDE SEQUENCE</scope>
    <source>
        <strain evidence="3">JB14</strain>
    </source>
</reference>
<feature type="signal peptide" evidence="2">
    <location>
        <begin position="1"/>
        <end position="19"/>
    </location>
</feature>
<evidence type="ECO:0000313" key="4">
    <source>
        <dbReference type="Proteomes" id="UP000799118"/>
    </source>
</evidence>
<protein>
    <submittedName>
        <fullName evidence="3">Uncharacterized protein</fullName>
    </submittedName>
</protein>
<dbReference type="EMBL" id="ML769858">
    <property type="protein sequence ID" value="KAE9386665.1"/>
    <property type="molecule type" value="Genomic_DNA"/>
</dbReference>
<feature type="compositionally biased region" description="Gly residues" evidence="1">
    <location>
        <begin position="497"/>
        <end position="507"/>
    </location>
</feature>
<feature type="chain" id="PRO_5025469789" evidence="2">
    <location>
        <begin position="20"/>
        <end position="537"/>
    </location>
</feature>
<feature type="region of interest" description="Disordered" evidence="1">
    <location>
        <begin position="56"/>
        <end position="82"/>
    </location>
</feature>
<dbReference type="OrthoDB" id="2272012at2759"/>
<accession>A0A6A4GN30</accession>
<evidence type="ECO:0000313" key="3">
    <source>
        <dbReference type="EMBL" id="KAE9386665.1"/>
    </source>
</evidence>
<feature type="compositionally biased region" description="Polar residues" evidence="1">
    <location>
        <begin position="57"/>
        <end position="66"/>
    </location>
</feature>
<organism evidence="3 4">
    <name type="scientific">Gymnopus androsaceus JB14</name>
    <dbReference type="NCBI Taxonomy" id="1447944"/>
    <lineage>
        <taxon>Eukaryota</taxon>
        <taxon>Fungi</taxon>
        <taxon>Dikarya</taxon>
        <taxon>Basidiomycota</taxon>
        <taxon>Agaricomycotina</taxon>
        <taxon>Agaricomycetes</taxon>
        <taxon>Agaricomycetidae</taxon>
        <taxon>Agaricales</taxon>
        <taxon>Marasmiineae</taxon>
        <taxon>Omphalotaceae</taxon>
        <taxon>Gymnopus</taxon>
    </lineage>
</organism>
<dbReference type="Proteomes" id="UP000799118">
    <property type="component" value="Unassembled WGS sequence"/>
</dbReference>
<keyword evidence="4" id="KW-1185">Reference proteome</keyword>
<feature type="compositionally biased region" description="Low complexity" evidence="1">
    <location>
        <begin position="476"/>
        <end position="496"/>
    </location>
</feature>
<name>A0A6A4GN30_9AGAR</name>
<evidence type="ECO:0000256" key="2">
    <source>
        <dbReference type="SAM" id="SignalP"/>
    </source>
</evidence>
<keyword evidence="2" id="KW-0732">Signal</keyword>
<evidence type="ECO:0000256" key="1">
    <source>
        <dbReference type="SAM" id="MobiDB-lite"/>
    </source>
</evidence>
<proteinExistence type="predicted"/>
<gene>
    <name evidence="3" type="ORF">BT96DRAFT_981664</name>
</gene>
<dbReference type="AlphaFoldDB" id="A0A6A4GN30"/>
<feature type="compositionally biased region" description="Low complexity" evidence="1">
    <location>
        <begin position="181"/>
        <end position="190"/>
    </location>
</feature>
<feature type="region of interest" description="Disordered" evidence="1">
    <location>
        <begin position="464"/>
        <end position="507"/>
    </location>
</feature>
<feature type="region of interest" description="Disordered" evidence="1">
    <location>
        <begin position="147"/>
        <end position="225"/>
    </location>
</feature>
<sequence>MPMVIIHSCLLLATRKLHCFPQSGRLLNPPKVLQYCLLNAIPNQAVLNIPQPKPANLAQSMSQGRETASRHSAQSSSSIGLEQVEEQISHSPVILTSRTGLCGQAKLLIFQFICNVPPSPSLIPPPPFLVQEEEMIWKCCSINISPPNGSGSPPSSPTGTVNGRTSTRHSQHTNTGCHLCGTSGTFSGSGTTPGGDGRRPLPLLPGPGGLGPTGTPSSAMPGSAGVGGMTHRYQRPYQLADNNYLWLLFLGSSARGMGMRVRGASSAPSITHYAAAGGGYPSSSTPVASAGYASSENPYDVGRPVDDGEEIVYWDNEDDYLHYPGAHRPDSNPTPNDSPHSLIHPHQVLLLGRDIVSTIQQLIQRELAVGHGMHTNDRRVALAVAKSLQEQLWFFEVEWGGGTVRDESSSFTQNQGRELTELPTGIITALTKFYSPDCVEGRLIHAQWSTASYYHRQSPMTLEAGSSSSSPYRNGASPTSFDASSSSPALKRSASWTGGGSSIGGGAEGSWGAGGTFGIAKGDWISSVSREVLGSLP</sequence>